<dbReference type="GO" id="GO:0006094">
    <property type="term" value="P:gluconeogenesis"/>
    <property type="evidence" value="ECO:0007669"/>
    <property type="project" value="TreeGrafter"/>
</dbReference>
<keyword evidence="8 12" id="KW-0547">Nucleotide-binding</keyword>
<dbReference type="PROSITE" id="PS00111">
    <property type="entry name" value="PGLYCERATE_KINASE"/>
    <property type="match status" value="1"/>
</dbReference>
<evidence type="ECO:0000256" key="10">
    <source>
        <dbReference type="ARBA" id="ARBA00022840"/>
    </source>
</evidence>
<evidence type="ECO:0000256" key="14">
    <source>
        <dbReference type="PIRSR" id="PIRSR000724-2"/>
    </source>
</evidence>
<dbReference type="PANTHER" id="PTHR11406:SF23">
    <property type="entry name" value="PHOSPHOGLYCERATE KINASE 1, CHLOROPLASTIC-RELATED"/>
    <property type="match status" value="1"/>
</dbReference>
<name>E3I2K4_RHOVT</name>
<evidence type="ECO:0000256" key="4">
    <source>
        <dbReference type="ARBA" id="ARBA00011245"/>
    </source>
</evidence>
<reference evidence="17" key="1">
    <citation type="journal article" date="2011" name="J. Bacteriol.">
        <title>Genome sequences of eight morphologically diverse alphaproteobacteria.</title>
        <authorList>
            <consortium name="US DOE Joint Genome Institute"/>
            <person name="Brown P.J."/>
            <person name="Kysela D.T."/>
            <person name="Buechlein A."/>
            <person name="Hemmerich C."/>
            <person name="Brun Y.V."/>
        </authorList>
    </citation>
    <scope>NUCLEOTIDE SEQUENCE [LARGE SCALE GENOMIC DNA]</scope>
    <source>
        <strain evidence="17">ATCC 17100 / ATH 3.1.1 / DSM 162 / LMG 4299</strain>
    </source>
</reference>
<evidence type="ECO:0000313" key="16">
    <source>
        <dbReference type="EMBL" id="ADP71363.1"/>
    </source>
</evidence>
<comment type="catalytic activity">
    <reaction evidence="1 12 15">
        <text>(2R)-3-phosphoglycerate + ATP = (2R)-3-phospho-glyceroyl phosphate + ADP</text>
        <dbReference type="Rhea" id="RHEA:14801"/>
        <dbReference type="ChEBI" id="CHEBI:30616"/>
        <dbReference type="ChEBI" id="CHEBI:57604"/>
        <dbReference type="ChEBI" id="CHEBI:58272"/>
        <dbReference type="ChEBI" id="CHEBI:456216"/>
        <dbReference type="EC" id="2.7.2.3"/>
    </reaction>
</comment>
<dbReference type="STRING" id="648757.Rvan_2138"/>
<dbReference type="UniPathway" id="UPA00109">
    <property type="reaction ID" value="UER00185"/>
</dbReference>
<dbReference type="GO" id="GO:0006096">
    <property type="term" value="P:glycolytic process"/>
    <property type="evidence" value="ECO:0007669"/>
    <property type="project" value="UniProtKB-UniRule"/>
</dbReference>
<evidence type="ECO:0000256" key="13">
    <source>
        <dbReference type="PIRSR" id="PIRSR000724-1"/>
    </source>
</evidence>
<feature type="binding site" evidence="12 13">
    <location>
        <begin position="27"/>
        <end position="29"/>
    </location>
    <ligand>
        <name>substrate</name>
    </ligand>
</feature>
<dbReference type="FunFam" id="3.40.50.1260:FF:000006">
    <property type="entry name" value="Phosphoglycerate kinase"/>
    <property type="match status" value="1"/>
</dbReference>
<proteinExistence type="inferred from homology"/>
<feature type="binding site" evidence="12">
    <location>
        <position position="124"/>
    </location>
    <ligand>
        <name>substrate</name>
    </ligand>
</feature>
<dbReference type="FunFam" id="3.40.50.1260:FF:000007">
    <property type="entry name" value="Phosphoglycerate kinase"/>
    <property type="match status" value="1"/>
</dbReference>
<keyword evidence="10 12" id="KW-0067">ATP-binding</keyword>
<dbReference type="GO" id="GO:0005524">
    <property type="term" value="F:ATP binding"/>
    <property type="evidence" value="ECO:0007669"/>
    <property type="project" value="UniProtKB-KW"/>
</dbReference>
<feature type="binding site" evidence="12 13">
    <location>
        <begin position="65"/>
        <end position="68"/>
    </location>
    <ligand>
        <name>substrate</name>
    </ligand>
</feature>
<comment type="caution">
    <text evidence="12">Lacks conserved residue(s) required for the propagation of feature annotation.</text>
</comment>
<dbReference type="GO" id="GO:0004618">
    <property type="term" value="F:phosphoglycerate kinase activity"/>
    <property type="evidence" value="ECO:0007669"/>
    <property type="project" value="UniProtKB-UniRule"/>
</dbReference>
<dbReference type="RefSeq" id="WP_013419746.1">
    <property type="nucleotide sequence ID" value="NC_014664.1"/>
</dbReference>
<evidence type="ECO:0000256" key="8">
    <source>
        <dbReference type="ARBA" id="ARBA00022741"/>
    </source>
</evidence>
<dbReference type="InterPro" id="IPR015911">
    <property type="entry name" value="Phosphoglycerate_kinase_CS"/>
</dbReference>
<dbReference type="KEGG" id="rva:Rvan_2138"/>
<evidence type="ECO:0000256" key="15">
    <source>
        <dbReference type="RuleBase" id="RU000532"/>
    </source>
</evidence>
<dbReference type="EC" id="2.7.2.3" evidence="5 12"/>
<dbReference type="OrthoDB" id="9808460at2"/>
<feature type="binding site" evidence="12">
    <location>
        <position position="42"/>
    </location>
    <ligand>
        <name>substrate</name>
    </ligand>
</feature>
<dbReference type="HAMAP" id="MF_00145">
    <property type="entry name" value="Phosphoglyc_kinase"/>
    <property type="match status" value="1"/>
</dbReference>
<keyword evidence="17" id="KW-1185">Reference proteome</keyword>
<evidence type="ECO:0000256" key="1">
    <source>
        <dbReference type="ARBA" id="ARBA00000642"/>
    </source>
</evidence>
<comment type="subcellular location">
    <subcellularLocation>
        <location evidence="12">Cytoplasm</location>
    </subcellularLocation>
</comment>
<keyword evidence="12" id="KW-0963">Cytoplasm</keyword>
<protein>
    <recommendedName>
        <fullName evidence="6 12">Phosphoglycerate kinase</fullName>
        <ecNumber evidence="5 12">2.7.2.3</ecNumber>
    </recommendedName>
</protein>
<keyword evidence="7 12" id="KW-0808">Transferase</keyword>
<sequence length="402" mass="41843">MTAVAFDSLKDIASADVAEKRVLIRTDLNVPMADGQISDATRIERLLPTFRVLASRGAKIVILSHLGRPDGKPVAKYSLKPVADKLAAMLGATVAFADDCVGPAAEAVVKALEPGQIAMLENVRFHKEEEENDPAFAAELAKLGDIYVNDAFSVSHRAHASTEAVAHLLPAYAGPSLLAEIGAFKVALEKPERPVAAIVGGSKVSTKIAVLGNLAQKMDYLFIGGGMANTFLYADGVAVGKSLCEPNAIDTVKEIRAKAEAAGCKIVLPVDAVVAREFKANAETEVVPVGEVPADAMILDIGPRSVAEFTGLIEGCKTLLWNGPVGAFEIPPFGEGTFALAREAAALTQAGKIVTIAGGGDTVAALNAASVTDKFTYVSTAGGAFLEWLEGRTLPGVAALIR</sequence>
<dbReference type="EMBL" id="CP002292">
    <property type="protein sequence ID" value="ADP71363.1"/>
    <property type="molecule type" value="Genomic_DNA"/>
</dbReference>
<dbReference type="Pfam" id="PF00162">
    <property type="entry name" value="PGK"/>
    <property type="match status" value="1"/>
</dbReference>
<accession>E3I2K4</accession>
<keyword evidence="11 12" id="KW-0324">Glycolysis</keyword>
<dbReference type="SUPFAM" id="SSF53748">
    <property type="entry name" value="Phosphoglycerate kinase"/>
    <property type="match status" value="1"/>
</dbReference>
<dbReference type="InterPro" id="IPR015824">
    <property type="entry name" value="Phosphoglycerate_kinase_N"/>
</dbReference>
<feature type="binding site" evidence="12">
    <location>
        <position position="157"/>
    </location>
    <ligand>
        <name>substrate</name>
    </ligand>
</feature>
<dbReference type="GO" id="GO:0043531">
    <property type="term" value="F:ADP binding"/>
    <property type="evidence" value="ECO:0007669"/>
    <property type="project" value="TreeGrafter"/>
</dbReference>
<dbReference type="PIRSF" id="PIRSF000724">
    <property type="entry name" value="Pgk"/>
    <property type="match status" value="1"/>
</dbReference>
<feature type="binding site" evidence="13">
    <location>
        <position position="124"/>
    </location>
    <ligand>
        <name>(2R)-3-phosphoglycerate</name>
        <dbReference type="ChEBI" id="CHEBI:58272"/>
    </ligand>
</feature>
<dbReference type="GO" id="GO:0005829">
    <property type="term" value="C:cytosol"/>
    <property type="evidence" value="ECO:0007669"/>
    <property type="project" value="TreeGrafter"/>
</dbReference>
<comment type="similarity">
    <text evidence="3 12 15">Belongs to the phosphoglycerate kinase family.</text>
</comment>
<feature type="binding site" evidence="13">
    <location>
        <position position="42"/>
    </location>
    <ligand>
        <name>(2R)-3-phosphoglycerate</name>
        <dbReference type="ChEBI" id="CHEBI:58272"/>
    </ligand>
</feature>
<evidence type="ECO:0000256" key="9">
    <source>
        <dbReference type="ARBA" id="ARBA00022777"/>
    </source>
</evidence>
<evidence type="ECO:0000256" key="5">
    <source>
        <dbReference type="ARBA" id="ARBA00013061"/>
    </source>
</evidence>
<dbReference type="Proteomes" id="UP000001399">
    <property type="component" value="Chromosome"/>
</dbReference>
<evidence type="ECO:0000256" key="7">
    <source>
        <dbReference type="ARBA" id="ARBA00022679"/>
    </source>
</evidence>
<feature type="binding site" evidence="12 14">
    <location>
        <position position="207"/>
    </location>
    <ligand>
        <name>ATP</name>
        <dbReference type="ChEBI" id="CHEBI:30616"/>
    </ligand>
</feature>
<evidence type="ECO:0000256" key="3">
    <source>
        <dbReference type="ARBA" id="ARBA00008982"/>
    </source>
</evidence>
<evidence type="ECO:0000256" key="11">
    <source>
        <dbReference type="ARBA" id="ARBA00023152"/>
    </source>
</evidence>
<dbReference type="AlphaFoldDB" id="E3I2K4"/>
<evidence type="ECO:0000313" key="17">
    <source>
        <dbReference type="Proteomes" id="UP000001399"/>
    </source>
</evidence>
<evidence type="ECO:0000256" key="6">
    <source>
        <dbReference type="ARBA" id="ARBA00016471"/>
    </source>
</evidence>
<dbReference type="eggNOG" id="COG0126">
    <property type="taxonomic scope" value="Bacteria"/>
</dbReference>
<evidence type="ECO:0000256" key="12">
    <source>
        <dbReference type="HAMAP-Rule" id="MF_00145"/>
    </source>
</evidence>
<feature type="binding site" evidence="12 14">
    <location>
        <position position="329"/>
    </location>
    <ligand>
        <name>ATP</name>
        <dbReference type="ChEBI" id="CHEBI:30616"/>
    </ligand>
</feature>
<dbReference type="InterPro" id="IPR001576">
    <property type="entry name" value="Phosphoglycerate_kinase"/>
</dbReference>
<evidence type="ECO:0000256" key="2">
    <source>
        <dbReference type="ARBA" id="ARBA00004838"/>
    </source>
</evidence>
<organism evidence="16 17">
    <name type="scientific">Rhodomicrobium vannielii (strain ATCC 17100 / DSM 162 / LMG 4299 / NCIMB 10020 / ATH 3.1.1)</name>
    <dbReference type="NCBI Taxonomy" id="648757"/>
    <lineage>
        <taxon>Bacteria</taxon>
        <taxon>Pseudomonadati</taxon>
        <taxon>Pseudomonadota</taxon>
        <taxon>Alphaproteobacteria</taxon>
        <taxon>Hyphomicrobiales</taxon>
        <taxon>Hyphomicrobiaceae</taxon>
        <taxon>Rhodomicrobium</taxon>
    </lineage>
</organism>
<comment type="subunit">
    <text evidence="4 12">Monomer.</text>
</comment>
<comment type="pathway">
    <text evidence="2 12">Carbohydrate degradation; glycolysis; pyruvate from D-glyceraldehyde 3-phosphate: step 2/5.</text>
</comment>
<feature type="binding site" evidence="13">
    <location>
        <position position="157"/>
    </location>
    <ligand>
        <name>(2R)-3-phosphoglycerate</name>
        <dbReference type="ChEBI" id="CHEBI:58272"/>
    </ligand>
</feature>
<dbReference type="PRINTS" id="PR00477">
    <property type="entry name" value="PHGLYCKINASE"/>
</dbReference>
<feature type="binding site" evidence="12 14">
    <location>
        <begin position="359"/>
        <end position="362"/>
    </location>
    <ligand>
        <name>ATP</name>
        <dbReference type="ChEBI" id="CHEBI:30616"/>
    </ligand>
</feature>
<gene>
    <name evidence="12" type="primary">pgk</name>
    <name evidence="16" type="ordered locus">Rvan_2138</name>
</gene>
<keyword evidence="9 12" id="KW-0418">Kinase</keyword>
<dbReference type="CDD" id="cd00318">
    <property type="entry name" value="Phosphoglycerate_kinase"/>
    <property type="match status" value="1"/>
</dbReference>
<dbReference type="InterPro" id="IPR036043">
    <property type="entry name" value="Phosphoglycerate_kinase_sf"/>
</dbReference>
<dbReference type="HOGENOM" id="CLU_025427_0_2_5"/>
<dbReference type="PANTHER" id="PTHR11406">
    <property type="entry name" value="PHOSPHOGLYCERATE KINASE"/>
    <property type="match status" value="1"/>
</dbReference>
<dbReference type="Gene3D" id="3.40.50.1260">
    <property type="entry name" value="Phosphoglycerate kinase, N-terminal domain"/>
    <property type="match status" value="2"/>
</dbReference>